<reference evidence="10" key="1">
    <citation type="submission" date="2021-01" db="UniProtKB">
        <authorList>
            <consortium name="EnsemblMetazoa"/>
        </authorList>
    </citation>
    <scope>IDENTIFICATION</scope>
    <source>
        <strain evidence="10">DH4</strain>
    </source>
</reference>
<evidence type="ECO:0000256" key="8">
    <source>
        <dbReference type="SAM" id="Phobius"/>
    </source>
</evidence>
<evidence type="ECO:0000313" key="12">
    <source>
        <dbReference type="RefSeq" id="XP_026300233.1"/>
    </source>
</evidence>
<feature type="transmembrane region" description="Helical" evidence="8">
    <location>
        <begin position="509"/>
        <end position="529"/>
    </location>
</feature>
<dbReference type="PANTHER" id="PTHR48021:SF46">
    <property type="entry name" value="MAJOR FACILITATOR SUPERFAMILY (MFS) PROFILE DOMAIN-CONTAINING PROTEIN"/>
    <property type="match status" value="1"/>
</dbReference>
<feature type="transmembrane region" description="Helical" evidence="8">
    <location>
        <begin position="88"/>
        <end position="106"/>
    </location>
</feature>
<proteinExistence type="predicted"/>
<dbReference type="GO" id="GO:0022857">
    <property type="term" value="F:transmembrane transporter activity"/>
    <property type="evidence" value="ECO:0007669"/>
    <property type="project" value="InterPro"/>
</dbReference>
<feature type="transmembrane region" description="Helical" evidence="8">
    <location>
        <begin position="786"/>
        <end position="805"/>
    </location>
</feature>
<evidence type="ECO:0000256" key="1">
    <source>
        <dbReference type="ARBA" id="ARBA00004651"/>
    </source>
</evidence>
<evidence type="ECO:0000256" key="6">
    <source>
        <dbReference type="ARBA" id="ARBA00022989"/>
    </source>
</evidence>
<keyword evidence="3" id="KW-1003">Cell membrane</keyword>
<feature type="transmembrane region" description="Helical" evidence="8">
    <location>
        <begin position="847"/>
        <end position="867"/>
    </location>
</feature>
<dbReference type="InterPro" id="IPR005829">
    <property type="entry name" value="Sugar_transporter_CS"/>
</dbReference>
<feature type="transmembrane region" description="Helical" evidence="8">
    <location>
        <begin position="57"/>
        <end position="76"/>
    </location>
</feature>
<dbReference type="AlphaFoldDB" id="A0A7M7MSF0"/>
<feature type="domain" description="Major facilitator superfamily (MFS) profile" evidence="9">
    <location>
        <begin position="18"/>
        <end position="443"/>
    </location>
</feature>
<keyword evidence="4" id="KW-0762">Sugar transport</keyword>
<dbReference type="InterPro" id="IPR005828">
    <property type="entry name" value="MFS_sugar_transport-like"/>
</dbReference>
<evidence type="ECO:0000313" key="10">
    <source>
        <dbReference type="EnsemblMetazoa" id="XP_026300233"/>
    </source>
</evidence>
<evidence type="ECO:0000256" key="2">
    <source>
        <dbReference type="ARBA" id="ARBA00022448"/>
    </source>
</evidence>
<dbReference type="InterPro" id="IPR020846">
    <property type="entry name" value="MFS_dom"/>
</dbReference>
<feature type="transmembrane region" description="Helical" evidence="8">
    <location>
        <begin position="419"/>
        <end position="437"/>
    </location>
</feature>
<evidence type="ECO:0000256" key="7">
    <source>
        <dbReference type="ARBA" id="ARBA00023136"/>
    </source>
</evidence>
<dbReference type="KEGG" id="ame:102655631"/>
<name>A0A7M7MSF0_APIME</name>
<dbReference type="RefSeq" id="XP_026300233.1">
    <property type="nucleotide sequence ID" value="XM_026444448.1"/>
</dbReference>
<dbReference type="Proteomes" id="UP000005203">
    <property type="component" value="Linkage group LG12"/>
</dbReference>
<feature type="transmembrane region" description="Helical" evidence="8">
    <location>
        <begin position="666"/>
        <end position="683"/>
    </location>
</feature>
<dbReference type="PANTHER" id="PTHR48021">
    <property type="match status" value="1"/>
</dbReference>
<dbReference type="EnsemblMetazoa" id="XM_026444448">
    <property type="protein sequence ID" value="XP_026300233"/>
    <property type="gene ID" value="LOC102655631"/>
</dbReference>
<evidence type="ECO:0000256" key="3">
    <source>
        <dbReference type="ARBA" id="ARBA00022475"/>
    </source>
</evidence>
<dbReference type="SUPFAM" id="SSF103473">
    <property type="entry name" value="MFS general substrate transporter"/>
    <property type="match status" value="2"/>
</dbReference>
<accession>A0A8B8H9C5</accession>
<accession>A0A7M7MSF0</accession>
<feature type="transmembrane region" description="Helical" evidence="8">
    <location>
        <begin position="112"/>
        <end position="132"/>
    </location>
</feature>
<feature type="transmembrane region" description="Helical" evidence="8">
    <location>
        <begin position="353"/>
        <end position="376"/>
    </location>
</feature>
<feature type="transmembrane region" description="Helical" evidence="8">
    <location>
        <begin position="915"/>
        <end position="933"/>
    </location>
</feature>
<dbReference type="OrthoDB" id="6133115at2759"/>
<dbReference type="FunFam" id="1.20.1250.20:FF:000218">
    <property type="entry name" value="facilitated trehalose transporter Tret1"/>
    <property type="match status" value="2"/>
</dbReference>
<feature type="transmembrane region" description="Helical" evidence="8">
    <location>
        <begin position="388"/>
        <end position="407"/>
    </location>
</feature>
<dbReference type="PROSITE" id="PS00216">
    <property type="entry name" value="SUGAR_TRANSPORT_1"/>
    <property type="match status" value="2"/>
</dbReference>
<dbReference type="PROSITE" id="PS50850">
    <property type="entry name" value="MFS"/>
    <property type="match status" value="2"/>
</dbReference>
<feature type="transmembrane region" description="Helical" evidence="8">
    <location>
        <begin position="12"/>
        <end position="37"/>
    </location>
</feature>
<feature type="transmembrane region" description="Helical" evidence="8">
    <location>
        <begin position="879"/>
        <end position="903"/>
    </location>
</feature>
<feature type="transmembrane region" description="Helical" evidence="8">
    <location>
        <begin position="291"/>
        <end position="312"/>
    </location>
</feature>
<sequence>MKLKVIETFVRVWPQWATCLTVTLLSISVGLKIGWTSPYLAQLTKEDSPLHVTDDEATWIVSLLPFGRLFGAMVGYLAMEYYGSKRSLLISGVPIMISWICIIFANSAVWLYVSRLCAGTCFGMFYGCFAMYMGEVAAPEIRGALVSTIINGLPFGTLIGSVMGSQVSMMCFGLVSLLLSICFMVIFPLLPQSPHHYVRNNNSIEARKTIQWYHRKSNVNEELEVIENFVRSSGSMNFRHKLKQITEKTNRRSLILIIFLYIFMQLSGVNTVTYYMEIIIRKANVTILEPATIVIIVNGIGIAAGWISVYLIDRYGRRVLMAVSCGCVIIGMVLLGLHFMLLEQNFDSKNLEWLSILAMIFYAMISIGLVPVPSTILSEFFPDDLKSIAGFAISITSALFAFVSSATYQPMIDLTSEKYVYWMYAIVMIVCMIYSFTEIPETKGKTLQEIQEMLQERQKGKKSSKEKEITKAARYKHYAYHTLCLLGTFTMTMAIDGKLASKRILWPQWIAGFGVLLLGTEVGLMGGWSSPYISELISPNSSFTITMSELSWVVSLFNLGRLTGCVKGALCSGYFGSEKTILISSIPITLSWLFIILANRVEWIYIARFLGGLSLGMVYSCYSLYLGEIADPNIRGALVAMGTTGLPIGNLLMSIMGAYLPMYTSALIALISCIVMIIIFVWLPESPYHLIKKNLDEKAKHSIQWYHRDCDVEHEFKEMRIFVENLNRQSLSDTLKELKILHYRKSIIIVSILIVYSQLSGINSILFYMESILTTAKVSVIEPAQVVIIVMAGGVVASCLSIFLLDRFGRKFLMIASCSAILLSYSILTLEFHLLDFDFDSEKVEGLAIIGMILFYISVFMGIILVPSTMMGEIFPPHLKCIAACIVSISGSTIAFLSTLTYLTLLDFMTEKYLFLFYGLLVASCIPFTLFLVPETKGLSLQEIQNKLIGKDENDKASRESTCIDKDKFSQERSFGPYVISRDD</sequence>
<dbReference type="GO" id="GO:0005886">
    <property type="term" value="C:plasma membrane"/>
    <property type="evidence" value="ECO:0007669"/>
    <property type="project" value="UniProtKB-SubCell"/>
</dbReference>
<keyword evidence="7 8" id="KW-0472">Membrane</keyword>
<evidence type="ECO:0000259" key="9">
    <source>
        <dbReference type="PROSITE" id="PS50850"/>
    </source>
</evidence>
<dbReference type="InterPro" id="IPR050549">
    <property type="entry name" value="MFS_Trehalose_Transporter"/>
</dbReference>
<feature type="transmembrane region" description="Helical" evidence="8">
    <location>
        <begin position="319"/>
        <end position="341"/>
    </location>
</feature>
<feature type="transmembrane region" description="Helical" evidence="8">
    <location>
        <begin position="253"/>
        <end position="276"/>
    </location>
</feature>
<protein>
    <submittedName>
        <fullName evidence="12">Facilitated trehalose transporter Tret1-like</fullName>
    </submittedName>
</protein>
<feature type="domain" description="Major facilitator superfamily (MFS) profile" evidence="9">
    <location>
        <begin position="507"/>
        <end position="937"/>
    </location>
</feature>
<dbReference type="InterPro" id="IPR036259">
    <property type="entry name" value="MFS_trans_sf"/>
</dbReference>
<feature type="transmembrane region" description="Helical" evidence="8">
    <location>
        <begin position="603"/>
        <end position="625"/>
    </location>
</feature>
<dbReference type="Pfam" id="PF00083">
    <property type="entry name" value="Sugar_tr"/>
    <property type="match status" value="2"/>
</dbReference>
<feature type="transmembrane region" description="Helical" evidence="8">
    <location>
        <begin position="746"/>
        <end position="766"/>
    </location>
</feature>
<dbReference type="Gene3D" id="1.20.1250.20">
    <property type="entry name" value="MFS general substrate transporter like domains"/>
    <property type="match status" value="2"/>
</dbReference>
<gene>
    <name evidence="12" type="primary">LOC102655631</name>
</gene>
<feature type="transmembrane region" description="Helical" evidence="8">
    <location>
        <begin position="812"/>
        <end position="835"/>
    </location>
</feature>
<feature type="transmembrane region" description="Helical" evidence="8">
    <location>
        <begin position="580"/>
        <end position="597"/>
    </location>
</feature>
<keyword evidence="11" id="KW-1185">Reference proteome</keyword>
<feature type="transmembrane region" description="Helical" evidence="8">
    <location>
        <begin position="167"/>
        <end position="190"/>
    </location>
</feature>
<evidence type="ECO:0000256" key="5">
    <source>
        <dbReference type="ARBA" id="ARBA00022692"/>
    </source>
</evidence>
<keyword evidence="2" id="KW-0813">Transport</keyword>
<feature type="transmembrane region" description="Helical" evidence="8">
    <location>
        <begin position="637"/>
        <end position="660"/>
    </location>
</feature>
<dbReference type="GeneID" id="102655631"/>
<keyword evidence="5 8" id="KW-0812">Transmembrane</keyword>
<evidence type="ECO:0000313" key="11">
    <source>
        <dbReference type="Proteomes" id="UP000005203"/>
    </source>
</evidence>
<reference evidence="12" key="2">
    <citation type="submission" date="2025-04" db="UniProtKB">
        <authorList>
            <consortium name="RefSeq"/>
        </authorList>
    </citation>
    <scope>IDENTIFICATION</scope>
    <source>
        <strain evidence="12">DH4</strain>
        <tissue evidence="12">Whole body</tissue>
    </source>
</reference>
<comment type="subcellular location">
    <subcellularLocation>
        <location evidence="1">Cell membrane</location>
        <topology evidence="1">Multi-pass membrane protein</topology>
    </subcellularLocation>
</comment>
<dbReference type="PROSITE" id="PS00217">
    <property type="entry name" value="SUGAR_TRANSPORT_2"/>
    <property type="match status" value="1"/>
</dbReference>
<feature type="transmembrane region" description="Helical" evidence="8">
    <location>
        <begin position="144"/>
        <end position="161"/>
    </location>
</feature>
<evidence type="ECO:0000256" key="4">
    <source>
        <dbReference type="ARBA" id="ARBA00022597"/>
    </source>
</evidence>
<organism evidence="10">
    <name type="scientific">Apis mellifera</name>
    <name type="common">Honeybee</name>
    <dbReference type="NCBI Taxonomy" id="7460"/>
    <lineage>
        <taxon>Eukaryota</taxon>
        <taxon>Metazoa</taxon>
        <taxon>Ecdysozoa</taxon>
        <taxon>Arthropoda</taxon>
        <taxon>Hexapoda</taxon>
        <taxon>Insecta</taxon>
        <taxon>Pterygota</taxon>
        <taxon>Neoptera</taxon>
        <taxon>Endopterygota</taxon>
        <taxon>Hymenoptera</taxon>
        <taxon>Apocrita</taxon>
        <taxon>Aculeata</taxon>
        <taxon>Apoidea</taxon>
        <taxon>Anthophila</taxon>
        <taxon>Apidae</taxon>
        <taxon>Apis</taxon>
    </lineage>
</organism>
<keyword evidence="6 8" id="KW-1133">Transmembrane helix</keyword>